<dbReference type="EMBL" id="CAJNOQ010005891">
    <property type="protein sequence ID" value="CAF1115343.1"/>
    <property type="molecule type" value="Genomic_DNA"/>
</dbReference>
<evidence type="ECO:0000313" key="1">
    <source>
        <dbReference type="EMBL" id="CAF1115343.1"/>
    </source>
</evidence>
<keyword evidence="3" id="KW-1185">Reference proteome</keyword>
<evidence type="ECO:0000313" key="2">
    <source>
        <dbReference type="EMBL" id="CAF3879298.1"/>
    </source>
</evidence>
<accession>A0A814Q4W3</accession>
<proteinExistence type="predicted"/>
<dbReference type="Proteomes" id="UP000663829">
    <property type="component" value="Unassembled WGS sequence"/>
</dbReference>
<comment type="caution">
    <text evidence="1">The sequence shown here is derived from an EMBL/GenBank/DDBJ whole genome shotgun (WGS) entry which is preliminary data.</text>
</comment>
<dbReference type="AlphaFoldDB" id="A0A814Q4W3"/>
<dbReference type="EMBL" id="CAJOBC010005892">
    <property type="protein sequence ID" value="CAF3879298.1"/>
    <property type="molecule type" value="Genomic_DNA"/>
</dbReference>
<gene>
    <name evidence="1" type="ORF">GPM918_LOCUS19427</name>
    <name evidence="2" type="ORF">SRO942_LOCUS19425</name>
</gene>
<reference evidence="1" key="1">
    <citation type="submission" date="2021-02" db="EMBL/GenBank/DDBJ databases">
        <authorList>
            <person name="Nowell W R."/>
        </authorList>
    </citation>
    <scope>NUCLEOTIDE SEQUENCE</scope>
</reference>
<dbReference type="OrthoDB" id="10049726at2759"/>
<evidence type="ECO:0000313" key="3">
    <source>
        <dbReference type="Proteomes" id="UP000663829"/>
    </source>
</evidence>
<dbReference type="Proteomes" id="UP000681722">
    <property type="component" value="Unassembled WGS sequence"/>
</dbReference>
<evidence type="ECO:0008006" key="4">
    <source>
        <dbReference type="Google" id="ProtNLM"/>
    </source>
</evidence>
<protein>
    <recommendedName>
        <fullName evidence="4">DDE Tnp4 domain-containing protein</fullName>
    </recommendedName>
</protein>
<organism evidence="1 3">
    <name type="scientific">Didymodactylos carnosus</name>
    <dbReference type="NCBI Taxonomy" id="1234261"/>
    <lineage>
        <taxon>Eukaryota</taxon>
        <taxon>Metazoa</taxon>
        <taxon>Spiralia</taxon>
        <taxon>Gnathifera</taxon>
        <taxon>Rotifera</taxon>
        <taxon>Eurotatoria</taxon>
        <taxon>Bdelloidea</taxon>
        <taxon>Philodinida</taxon>
        <taxon>Philodinidae</taxon>
        <taxon>Didymodactylos</taxon>
    </lineage>
</organism>
<sequence>MITTATDGYILSVVGPFLADGKNNDASIAKNIFINNEQDILNWLHEDDIIVVDRGFRDSINTIERFGFNVEMPDFLKGKKQLSCKEVNHSRCVTKVRWILESGMLTNEVFSALIFHFNNLVTS</sequence>
<name>A0A814Q4W3_9BILA</name>